<reference evidence="10 11" key="1">
    <citation type="submission" date="2017-09" db="EMBL/GenBank/DDBJ databases">
        <title>Complete genome sequence of Verrucomicrobial strain HZ-65, isolated from freshwater.</title>
        <authorList>
            <person name="Choi A."/>
        </authorList>
    </citation>
    <scope>NUCLEOTIDE SEQUENCE [LARGE SCALE GENOMIC DNA]</scope>
    <source>
        <strain evidence="10 11">HZ-65</strain>
    </source>
</reference>
<evidence type="ECO:0000256" key="3">
    <source>
        <dbReference type="ARBA" id="ARBA00022448"/>
    </source>
</evidence>
<keyword evidence="4" id="KW-1134">Transmembrane beta strand</keyword>
<evidence type="ECO:0008006" key="12">
    <source>
        <dbReference type="Google" id="ProtNLM"/>
    </source>
</evidence>
<dbReference type="GO" id="GO:1990281">
    <property type="term" value="C:efflux pump complex"/>
    <property type="evidence" value="ECO:0007669"/>
    <property type="project" value="TreeGrafter"/>
</dbReference>
<evidence type="ECO:0000256" key="1">
    <source>
        <dbReference type="ARBA" id="ARBA00004442"/>
    </source>
</evidence>
<keyword evidence="9" id="KW-0732">Signal</keyword>
<sequence length="436" mass="47542">MNAFSRAALSSLVSVLAISSIPARAALSLAEAFDGIEKANPNVLISREAVAQALAAADQQRAALLPDISLDAQQRRTKSVQVTGAGPFEQSPVNRFDGKLTGSVALLNPAQIAAYRAARKSAAVAAFDQQQTLQTVFSAVAQSYFGHMRNVQRIDVLDANIRRARELLDLVKRQLDAGVVTQIDVTRAEAQLAITEQARLQQDTTVYQSELQLKRLLDWQLSAPLALAGFEVKRVDQPTLAGESEKAALEQRSDYLRATKAIEQNKDQVRAAGYQRFGVLSAVGEYGYVTSRAFDGNEKEAWLAGVAVSVPVFDGLRTSADKRVALAQLRQQELRVRALELQIPAELRLAAQDAKSRNTQVAVAERSLRLAQEQLRLAQIRFEGGAVDNREVIEAQNALAIASDSRLEAVYQYNLSRVELARAKGDVRAILAENAK</sequence>
<keyword evidence="3" id="KW-0813">Transport</keyword>
<proteinExistence type="inferred from homology"/>
<dbReference type="Gene3D" id="1.20.1600.10">
    <property type="entry name" value="Outer membrane efflux proteins (OEP)"/>
    <property type="match status" value="1"/>
</dbReference>
<evidence type="ECO:0000256" key="8">
    <source>
        <dbReference type="SAM" id="Coils"/>
    </source>
</evidence>
<dbReference type="InterPro" id="IPR051906">
    <property type="entry name" value="TolC-like"/>
</dbReference>
<feature type="signal peptide" evidence="9">
    <location>
        <begin position="1"/>
        <end position="25"/>
    </location>
</feature>
<dbReference type="PANTHER" id="PTHR30026">
    <property type="entry name" value="OUTER MEMBRANE PROTEIN TOLC"/>
    <property type="match status" value="1"/>
</dbReference>
<comment type="subcellular location">
    <subcellularLocation>
        <location evidence="1">Cell outer membrane</location>
    </subcellularLocation>
</comment>
<evidence type="ECO:0000256" key="6">
    <source>
        <dbReference type="ARBA" id="ARBA00023136"/>
    </source>
</evidence>
<dbReference type="AlphaFoldDB" id="A0A290QC68"/>
<evidence type="ECO:0000256" key="9">
    <source>
        <dbReference type="SAM" id="SignalP"/>
    </source>
</evidence>
<evidence type="ECO:0000256" key="5">
    <source>
        <dbReference type="ARBA" id="ARBA00022692"/>
    </source>
</evidence>
<keyword evidence="5" id="KW-0812">Transmembrane</keyword>
<dbReference type="Proteomes" id="UP000217265">
    <property type="component" value="Chromosome"/>
</dbReference>
<keyword evidence="11" id="KW-1185">Reference proteome</keyword>
<evidence type="ECO:0000256" key="2">
    <source>
        <dbReference type="ARBA" id="ARBA00007613"/>
    </source>
</evidence>
<dbReference type="GO" id="GO:0015288">
    <property type="term" value="F:porin activity"/>
    <property type="evidence" value="ECO:0007669"/>
    <property type="project" value="TreeGrafter"/>
</dbReference>
<protein>
    <recommendedName>
        <fullName evidence="12">Transporter</fullName>
    </recommendedName>
</protein>
<feature type="chain" id="PRO_5013307589" description="Transporter" evidence="9">
    <location>
        <begin position="26"/>
        <end position="436"/>
    </location>
</feature>
<dbReference type="KEGG" id="vbh:CMV30_18885"/>
<accession>A0A290QC68</accession>
<dbReference type="EMBL" id="CP023344">
    <property type="protein sequence ID" value="ATC65847.1"/>
    <property type="molecule type" value="Genomic_DNA"/>
</dbReference>
<dbReference type="InterPro" id="IPR003423">
    <property type="entry name" value="OMP_efflux"/>
</dbReference>
<comment type="similarity">
    <text evidence="2">Belongs to the outer membrane factor (OMF) (TC 1.B.17) family.</text>
</comment>
<gene>
    <name evidence="10" type="ORF">CMV30_18885</name>
</gene>
<name>A0A290QC68_9BACT</name>
<evidence type="ECO:0000256" key="7">
    <source>
        <dbReference type="ARBA" id="ARBA00023237"/>
    </source>
</evidence>
<keyword evidence="7" id="KW-0998">Cell outer membrane</keyword>
<evidence type="ECO:0000256" key="4">
    <source>
        <dbReference type="ARBA" id="ARBA00022452"/>
    </source>
</evidence>
<keyword evidence="6" id="KW-0472">Membrane</keyword>
<dbReference type="GO" id="GO:0015562">
    <property type="term" value="F:efflux transmembrane transporter activity"/>
    <property type="evidence" value="ECO:0007669"/>
    <property type="project" value="InterPro"/>
</dbReference>
<keyword evidence="8" id="KW-0175">Coiled coil</keyword>
<evidence type="ECO:0000313" key="10">
    <source>
        <dbReference type="EMBL" id="ATC65847.1"/>
    </source>
</evidence>
<dbReference type="GO" id="GO:0009279">
    <property type="term" value="C:cell outer membrane"/>
    <property type="evidence" value="ECO:0007669"/>
    <property type="project" value="UniProtKB-SubCell"/>
</dbReference>
<organism evidence="10 11">
    <name type="scientific">Nibricoccus aquaticus</name>
    <dbReference type="NCBI Taxonomy" id="2576891"/>
    <lineage>
        <taxon>Bacteria</taxon>
        <taxon>Pseudomonadati</taxon>
        <taxon>Verrucomicrobiota</taxon>
        <taxon>Opitutia</taxon>
        <taxon>Opitutales</taxon>
        <taxon>Opitutaceae</taxon>
        <taxon>Nibricoccus</taxon>
    </lineage>
</organism>
<feature type="coiled-coil region" evidence="8">
    <location>
        <begin position="322"/>
        <end position="381"/>
    </location>
</feature>
<dbReference type="Pfam" id="PF02321">
    <property type="entry name" value="OEP"/>
    <property type="match status" value="2"/>
</dbReference>
<evidence type="ECO:0000313" key="11">
    <source>
        <dbReference type="Proteomes" id="UP000217265"/>
    </source>
</evidence>
<dbReference type="PANTHER" id="PTHR30026:SF20">
    <property type="entry name" value="OUTER MEMBRANE PROTEIN TOLC"/>
    <property type="match status" value="1"/>
</dbReference>
<dbReference type="OrthoDB" id="189189at2"/>
<dbReference type="RefSeq" id="WP_096057476.1">
    <property type="nucleotide sequence ID" value="NZ_CP023344.1"/>
</dbReference>
<dbReference type="SUPFAM" id="SSF56954">
    <property type="entry name" value="Outer membrane efflux proteins (OEP)"/>
    <property type="match status" value="1"/>
</dbReference>